<dbReference type="EMBL" id="VBQZ03000046">
    <property type="protein sequence ID" value="MXQ88510.1"/>
    <property type="molecule type" value="Genomic_DNA"/>
</dbReference>
<dbReference type="Proteomes" id="UP000322234">
    <property type="component" value="Unassembled WGS sequence"/>
</dbReference>
<dbReference type="InterPro" id="IPR008979">
    <property type="entry name" value="Galactose-bd-like_sf"/>
</dbReference>
<dbReference type="PANTHER" id="PTHR12045">
    <property type="entry name" value="ALLANTOICASE"/>
    <property type="match status" value="1"/>
</dbReference>
<dbReference type="GO" id="GO:0000256">
    <property type="term" value="P:allantoin catabolic process"/>
    <property type="evidence" value="ECO:0007669"/>
    <property type="project" value="InterPro"/>
</dbReference>
<organism evidence="7 8">
    <name type="scientific">Bos mutus</name>
    <name type="common">wild yak</name>
    <dbReference type="NCBI Taxonomy" id="72004"/>
    <lineage>
        <taxon>Eukaryota</taxon>
        <taxon>Metazoa</taxon>
        <taxon>Chordata</taxon>
        <taxon>Craniata</taxon>
        <taxon>Vertebrata</taxon>
        <taxon>Euteleostomi</taxon>
        <taxon>Mammalia</taxon>
        <taxon>Eutheria</taxon>
        <taxon>Laurasiatheria</taxon>
        <taxon>Artiodactyla</taxon>
        <taxon>Ruminantia</taxon>
        <taxon>Pecora</taxon>
        <taxon>Bovidae</taxon>
        <taxon>Bovinae</taxon>
        <taxon>Bos</taxon>
    </lineage>
</organism>
<dbReference type="FunFam" id="2.60.120.260:FF:000077">
    <property type="entry name" value="Probable allantoicase"/>
    <property type="match status" value="1"/>
</dbReference>
<comment type="function">
    <text evidence="1">The function of this enzyme is unclear as allantoicase activity is not known to exist in mammals.</text>
</comment>
<dbReference type="AlphaFoldDB" id="A0A6B0REV8"/>
<dbReference type="HAMAP" id="MF_00813">
    <property type="entry name" value="Allantoicase"/>
    <property type="match status" value="1"/>
</dbReference>
<feature type="domain" description="Doublecortin" evidence="6">
    <location>
        <begin position="459"/>
        <end position="540"/>
    </location>
</feature>
<evidence type="ECO:0000313" key="7">
    <source>
        <dbReference type="EMBL" id="MXQ88510.1"/>
    </source>
</evidence>
<dbReference type="Pfam" id="PF03561">
    <property type="entry name" value="Allantoicase"/>
    <property type="match status" value="2"/>
</dbReference>
<comment type="caution">
    <text evidence="7">The sequence shown here is derived from an EMBL/GenBank/DDBJ whole genome shotgun (WGS) entry which is preliminary data.</text>
</comment>
<sequence>MCLLLRPSTGTGVSVSPSPGVTGPPPAVGGSMADSPREGKVARPPDFTQLIDLASEFVGGKRDNPSFKEHEYTEFGKWMDGWQTRRKRIPGHDWCVVQLGIQGVIRGFDVDTSYFTGDHAPRVSIQAANFEEDKQPEIPQREVRTGAAATPEEFEAISELKSDDWSCLVPMTELTPGNPASSHNYFPVTSQQRWSHIRLNIFPDGGIARLRVYGTGQKDWTAGDPKEPLDLVTVAYGGACVGFSNAHFGHPNNLIGVGTAKSMADGWETARRLDRPPILENDENGILLVPGCEWAVFRLAHPGVITQIEIDTKYFKGNSPESCKVDGCILTTQEEEDMVRQKWDLPGHKWKPLLPVTKLKPDEMHVLDSLTPELQDVITHAKFTITPDGGNICSVFEAYGTLRKSSGSSVINNVVRGRAMPVEDSVPEWRQRWQHQIKPVVHCGMSVPSRWQTFHRTSRQINVFTSGRLFTPPVRIILPKFSLMQWDSVLATVGEKVFPLGGVRKLFTMNGHLLDNSKDLQDNHFYVAAGLEAFKNFPYWKSPKVPSEVQQKYTDMEKHSRRKKKEDPKVKDTHKQDNVSPKAQDSVFYAKEGKKKPKAEPLIQSGADGDVFKAQTPNQETQGAPEVKEAPDVRVELPVDGRPAEIVKDAEETNRHTDFEGNRMLQICHRCTQPVSSCTSLKNLSKNKKVVPFPDIVKVVFRVGAPQRQTTARARLSAPDRTAPQILTQRRLRPEVTQNPGFTDILPAYENWERTAARPQL</sequence>
<dbReference type="GO" id="GO:0004037">
    <property type="term" value="F:allantoicase activity"/>
    <property type="evidence" value="ECO:0007669"/>
    <property type="project" value="InterPro"/>
</dbReference>
<protein>
    <recommendedName>
        <fullName evidence="3">Probable inactive allantoicase</fullName>
    </recommendedName>
    <alternativeName>
        <fullName evidence="4">Allantoate amidinohydrolase</fullName>
    </alternativeName>
</protein>
<dbReference type="Gene3D" id="2.60.120.260">
    <property type="entry name" value="Galactose-binding domain-like"/>
    <property type="match status" value="2"/>
</dbReference>
<evidence type="ECO:0000256" key="1">
    <source>
        <dbReference type="ARBA" id="ARBA00003893"/>
    </source>
</evidence>
<dbReference type="InterPro" id="IPR036572">
    <property type="entry name" value="Doublecortin_dom_sf"/>
</dbReference>
<dbReference type="PROSITE" id="PS50309">
    <property type="entry name" value="DC"/>
    <property type="match status" value="1"/>
</dbReference>
<evidence type="ECO:0000256" key="5">
    <source>
        <dbReference type="SAM" id="MobiDB-lite"/>
    </source>
</evidence>
<dbReference type="NCBIfam" id="TIGR02961">
    <property type="entry name" value="allantoicase"/>
    <property type="match status" value="1"/>
</dbReference>
<dbReference type="InterPro" id="IPR015908">
    <property type="entry name" value="Allantoicase_dom"/>
</dbReference>
<dbReference type="Pfam" id="PF03607">
    <property type="entry name" value="DCX"/>
    <property type="match status" value="1"/>
</dbReference>
<dbReference type="FunFam" id="2.60.120.260:FF:000085">
    <property type="entry name" value="probable allantoicase"/>
    <property type="match status" value="1"/>
</dbReference>
<dbReference type="SMART" id="SM00537">
    <property type="entry name" value="DCX"/>
    <property type="match status" value="1"/>
</dbReference>
<dbReference type="InterPro" id="IPR003533">
    <property type="entry name" value="Doublecortin_dom"/>
</dbReference>
<gene>
    <name evidence="7" type="ORF">E5288_WYG006690</name>
</gene>
<keyword evidence="8" id="KW-1185">Reference proteome</keyword>
<feature type="compositionally biased region" description="Basic and acidic residues" evidence="5">
    <location>
        <begin position="565"/>
        <end position="577"/>
    </location>
</feature>
<feature type="region of interest" description="Disordered" evidence="5">
    <location>
        <begin position="548"/>
        <end position="627"/>
    </location>
</feature>
<dbReference type="GO" id="GO:0035556">
    <property type="term" value="P:intracellular signal transduction"/>
    <property type="evidence" value="ECO:0007669"/>
    <property type="project" value="InterPro"/>
</dbReference>
<dbReference type="SUPFAM" id="SSF49785">
    <property type="entry name" value="Galactose-binding domain-like"/>
    <property type="match status" value="2"/>
</dbReference>
<evidence type="ECO:0000256" key="2">
    <source>
        <dbReference type="ARBA" id="ARBA00009242"/>
    </source>
</evidence>
<feature type="compositionally biased region" description="Low complexity" evidence="5">
    <location>
        <begin position="7"/>
        <end position="21"/>
    </location>
</feature>
<comment type="similarity">
    <text evidence="2">Belongs to the allantoicase family.</text>
</comment>
<dbReference type="FunFam" id="3.10.20.230:FF:000012">
    <property type="entry name" value="Doublecortin domain containing 2C"/>
    <property type="match status" value="1"/>
</dbReference>
<evidence type="ECO:0000256" key="3">
    <source>
        <dbReference type="ARBA" id="ARBA00029559"/>
    </source>
</evidence>
<evidence type="ECO:0000259" key="6">
    <source>
        <dbReference type="PROSITE" id="PS50309"/>
    </source>
</evidence>
<feature type="region of interest" description="Disordered" evidence="5">
    <location>
        <begin position="6"/>
        <end position="43"/>
    </location>
</feature>
<evidence type="ECO:0000313" key="8">
    <source>
        <dbReference type="Proteomes" id="UP000322234"/>
    </source>
</evidence>
<reference evidence="7" key="1">
    <citation type="submission" date="2019-10" db="EMBL/GenBank/DDBJ databases">
        <title>The sequence and de novo assembly of the wild yak genome.</title>
        <authorList>
            <person name="Liu Y."/>
        </authorList>
    </citation>
    <scope>NUCLEOTIDE SEQUENCE [LARGE SCALE GENOMIC DNA]</scope>
    <source>
        <strain evidence="7">WY2019</strain>
    </source>
</reference>
<dbReference type="PANTHER" id="PTHR12045:SF3">
    <property type="entry name" value="INACTIVE ALLANTOICASE-RELATED"/>
    <property type="match status" value="1"/>
</dbReference>
<proteinExistence type="inferred from homology"/>
<dbReference type="InterPro" id="IPR005164">
    <property type="entry name" value="Allantoicase"/>
</dbReference>
<dbReference type="Gene3D" id="3.10.20.230">
    <property type="entry name" value="Doublecortin domain"/>
    <property type="match status" value="1"/>
</dbReference>
<accession>A0A6B0REV8</accession>
<evidence type="ECO:0000256" key="4">
    <source>
        <dbReference type="ARBA" id="ARBA00031078"/>
    </source>
</evidence>
<dbReference type="SUPFAM" id="SSF89837">
    <property type="entry name" value="Doublecortin (DC)"/>
    <property type="match status" value="1"/>
</dbReference>
<name>A0A6B0REV8_9CETA</name>